<reference evidence="1 2" key="1">
    <citation type="submission" date="2023-01" db="EMBL/GenBank/DDBJ databases">
        <title>Analysis of 21 Apiospora genomes using comparative genomics revels a genus with tremendous synthesis potential of carbohydrate active enzymes and secondary metabolites.</title>
        <authorList>
            <person name="Sorensen T."/>
        </authorList>
    </citation>
    <scope>NUCLEOTIDE SEQUENCE [LARGE SCALE GENOMIC DNA]</scope>
    <source>
        <strain evidence="1 2">CBS 135458</strain>
    </source>
</reference>
<sequence>MYTAIPGDWAANAVGGFKIHDPLRPWTTNFHIVTDILLDSLRKRGISNQFLRGRIGRCIECCNSKSLGYSEDVFRNLQHRVGPSQTQVTPTDEEVVECLRCCQGELMEAHFISPFHQKQDHIGVAVAEYLLRQRKYGVLERVLGNDGPFYRLDEIEFGSVARLLAQHGFARLLEILIGSEYGSKIASIDSGETSSTSADPIFLVAARRELPNMEVIRLLVEKVKVNVNAKSRTGGEMSAANFYGLSLDEDDAVQTGLNTALHELAKGLHWWHVAQVKLPWKWLRLWPRKHLPRRR</sequence>
<name>A0ABR1UUQ0_9PEZI</name>
<organism evidence="1 2">
    <name type="scientific">Apiospora phragmitis</name>
    <dbReference type="NCBI Taxonomy" id="2905665"/>
    <lineage>
        <taxon>Eukaryota</taxon>
        <taxon>Fungi</taxon>
        <taxon>Dikarya</taxon>
        <taxon>Ascomycota</taxon>
        <taxon>Pezizomycotina</taxon>
        <taxon>Sordariomycetes</taxon>
        <taxon>Xylariomycetidae</taxon>
        <taxon>Amphisphaeriales</taxon>
        <taxon>Apiosporaceae</taxon>
        <taxon>Apiospora</taxon>
    </lineage>
</organism>
<comment type="caution">
    <text evidence="1">The sequence shown here is derived from an EMBL/GenBank/DDBJ whole genome shotgun (WGS) entry which is preliminary data.</text>
</comment>
<dbReference type="Proteomes" id="UP001480595">
    <property type="component" value="Unassembled WGS sequence"/>
</dbReference>
<accession>A0ABR1UUQ0</accession>
<evidence type="ECO:0000313" key="2">
    <source>
        <dbReference type="Proteomes" id="UP001480595"/>
    </source>
</evidence>
<dbReference type="RefSeq" id="XP_066714840.1">
    <property type="nucleotide sequence ID" value="XM_066859353.1"/>
</dbReference>
<protein>
    <submittedName>
        <fullName evidence="1">Ankyrin 2-3/unc44</fullName>
    </submittedName>
</protein>
<evidence type="ECO:0000313" key="1">
    <source>
        <dbReference type="EMBL" id="KAK8061578.1"/>
    </source>
</evidence>
<gene>
    <name evidence="1" type="ORF">PG994_007944</name>
</gene>
<keyword evidence="2" id="KW-1185">Reference proteome</keyword>
<dbReference type="EMBL" id="JAQQWL010000008">
    <property type="protein sequence ID" value="KAK8061578.1"/>
    <property type="molecule type" value="Genomic_DNA"/>
</dbReference>
<proteinExistence type="predicted"/>
<dbReference type="GeneID" id="92092416"/>